<dbReference type="Proteomes" id="UP000006727">
    <property type="component" value="Chromosome 3"/>
</dbReference>
<organism evidence="1 2">
    <name type="scientific">Physcomitrium patens</name>
    <name type="common">Spreading-leaved earth moss</name>
    <name type="synonym">Physcomitrella patens</name>
    <dbReference type="NCBI Taxonomy" id="3218"/>
    <lineage>
        <taxon>Eukaryota</taxon>
        <taxon>Viridiplantae</taxon>
        <taxon>Streptophyta</taxon>
        <taxon>Embryophyta</taxon>
        <taxon>Bryophyta</taxon>
        <taxon>Bryophytina</taxon>
        <taxon>Bryopsida</taxon>
        <taxon>Funariidae</taxon>
        <taxon>Funariales</taxon>
        <taxon>Funariaceae</taxon>
        <taxon>Physcomitrium</taxon>
    </lineage>
</organism>
<dbReference type="EMBL" id="ABEU02000003">
    <property type="status" value="NOT_ANNOTATED_CDS"/>
    <property type="molecule type" value="Genomic_DNA"/>
</dbReference>
<evidence type="ECO:0000313" key="1">
    <source>
        <dbReference type="EnsemblPlants" id="Pp3c3_11000V3.2"/>
    </source>
</evidence>
<proteinExistence type="predicted"/>
<evidence type="ECO:0000313" key="2">
    <source>
        <dbReference type="Proteomes" id="UP000006727"/>
    </source>
</evidence>
<name>A0A7I4FLJ2_PHYPA</name>
<accession>A0A7I4FLJ2</accession>
<reference evidence="1" key="3">
    <citation type="submission" date="2020-12" db="UniProtKB">
        <authorList>
            <consortium name="EnsemblPlants"/>
        </authorList>
    </citation>
    <scope>IDENTIFICATION</scope>
</reference>
<keyword evidence="2" id="KW-1185">Reference proteome</keyword>
<reference evidence="1 2" key="2">
    <citation type="journal article" date="2018" name="Plant J.">
        <title>The Physcomitrella patens chromosome-scale assembly reveals moss genome structure and evolution.</title>
        <authorList>
            <person name="Lang D."/>
            <person name="Ullrich K.K."/>
            <person name="Murat F."/>
            <person name="Fuchs J."/>
            <person name="Jenkins J."/>
            <person name="Haas F.B."/>
            <person name="Piednoel M."/>
            <person name="Gundlach H."/>
            <person name="Van Bel M."/>
            <person name="Meyberg R."/>
            <person name="Vives C."/>
            <person name="Morata J."/>
            <person name="Symeonidi A."/>
            <person name="Hiss M."/>
            <person name="Muchero W."/>
            <person name="Kamisugi Y."/>
            <person name="Saleh O."/>
            <person name="Blanc G."/>
            <person name="Decker E.L."/>
            <person name="van Gessel N."/>
            <person name="Grimwood J."/>
            <person name="Hayes R.D."/>
            <person name="Graham S.W."/>
            <person name="Gunter L.E."/>
            <person name="McDaniel S.F."/>
            <person name="Hoernstein S.N.W."/>
            <person name="Larsson A."/>
            <person name="Li F.W."/>
            <person name="Perroud P.F."/>
            <person name="Phillips J."/>
            <person name="Ranjan P."/>
            <person name="Rokshar D.S."/>
            <person name="Rothfels C.J."/>
            <person name="Schneider L."/>
            <person name="Shu S."/>
            <person name="Stevenson D.W."/>
            <person name="Thummler F."/>
            <person name="Tillich M."/>
            <person name="Villarreal Aguilar J.C."/>
            <person name="Widiez T."/>
            <person name="Wong G.K."/>
            <person name="Wymore A."/>
            <person name="Zhang Y."/>
            <person name="Zimmer A.D."/>
            <person name="Quatrano R.S."/>
            <person name="Mayer K.F.X."/>
            <person name="Goodstein D."/>
            <person name="Casacuberta J.M."/>
            <person name="Vandepoele K."/>
            <person name="Reski R."/>
            <person name="Cuming A.C."/>
            <person name="Tuskan G.A."/>
            <person name="Maumus F."/>
            <person name="Salse J."/>
            <person name="Schmutz J."/>
            <person name="Rensing S.A."/>
        </authorList>
    </citation>
    <scope>NUCLEOTIDE SEQUENCE [LARGE SCALE GENOMIC DNA]</scope>
    <source>
        <strain evidence="1 2">cv. Gransden 2004</strain>
    </source>
</reference>
<dbReference type="EnsemblPlants" id="Pp3c3_11000V3.2">
    <property type="protein sequence ID" value="Pp3c3_11000V3.2"/>
    <property type="gene ID" value="Pp3c3_11000"/>
</dbReference>
<dbReference type="Gramene" id="Pp3c3_11000V3.2">
    <property type="protein sequence ID" value="Pp3c3_11000V3.2"/>
    <property type="gene ID" value="Pp3c3_11000"/>
</dbReference>
<reference evidence="1 2" key="1">
    <citation type="journal article" date="2008" name="Science">
        <title>The Physcomitrella genome reveals evolutionary insights into the conquest of land by plants.</title>
        <authorList>
            <person name="Rensing S."/>
            <person name="Lang D."/>
            <person name="Zimmer A."/>
            <person name="Terry A."/>
            <person name="Salamov A."/>
            <person name="Shapiro H."/>
            <person name="Nishiyama T."/>
            <person name="Perroud P.-F."/>
            <person name="Lindquist E."/>
            <person name="Kamisugi Y."/>
            <person name="Tanahashi T."/>
            <person name="Sakakibara K."/>
            <person name="Fujita T."/>
            <person name="Oishi K."/>
            <person name="Shin-I T."/>
            <person name="Kuroki Y."/>
            <person name="Toyoda A."/>
            <person name="Suzuki Y."/>
            <person name="Hashimoto A."/>
            <person name="Yamaguchi K."/>
            <person name="Sugano A."/>
            <person name="Kohara Y."/>
            <person name="Fujiyama A."/>
            <person name="Anterola A."/>
            <person name="Aoki S."/>
            <person name="Ashton N."/>
            <person name="Barbazuk W.B."/>
            <person name="Barker E."/>
            <person name="Bennetzen J."/>
            <person name="Bezanilla M."/>
            <person name="Blankenship R."/>
            <person name="Cho S.H."/>
            <person name="Dutcher S."/>
            <person name="Estelle M."/>
            <person name="Fawcett J.A."/>
            <person name="Gundlach H."/>
            <person name="Hanada K."/>
            <person name="Heyl A."/>
            <person name="Hicks K.A."/>
            <person name="Hugh J."/>
            <person name="Lohr M."/>
            <person name="Mayer K."/>
            <person name="Melkozernov A."/>
            <person name="Murata T."/>
            <person name="Nelson D."/>
            <person name="Pils B."/>
            <person name="Prigge M."/>
            <person name="Reiss B."/>
            <person name="Renner T."/>
            <person name="Rombauts S."/>
            <person name="Rushton P."/>
            <person name="Sanderfoot A."/>
            <person name="Schween G."/>
            <person name="Shiu S.-H."/>
            <person name="Stueber K."/>
            <person name="Theodoulou F.L."/>
            <person name="Tu H."/>
            <person name="Van de Peer Y."/>
            <person name="Verrier P.J."/>
            <person name="Waters E."/>
            <person name="Wood A."/>
            <person name="Yang L."/>
            <person name="Cove D."/>
            <person name="Cuming A."/>
            <person name="Hasebe M."/>
            <person name="Lucas S."/>
            <person name="Mishler D.B."/>
            <person name="Reski R."/>
            <person name="Grigoriev I."/>
            <person name="Quatrano R.S."/>
            <person name="Boore J.L."/>
        </authorList>
    </citation>
    <scope>NUCLEOTIDE SEQUENCE [LARGE SCALE GENOMIC DNA]</scope>
    <source>
        <strain evidence="1 2">cv. Gransden 2004</strain>
    </source>
</reference>
<protein>
    <submittedName>
        <fullName evidence="1">Uncharacterized protein</fullName>
    </submittedName>
</protein>
<sequence>MAQFTTAIQSGVEVPIAAAISIDYHSFGSARGSIGFGASGMSFGEFTWYSEEWIDASGLRKASGDFVFIYFYRC</sequence>
<dbReference type="AlphaFoldDB" id="A0A7I4FLJ2"/>